<evidence type="ECO:0000259" key="5">
    <source>
        <dbReference type="PROSITE" id="PS50219"/>
    </source>
</evidence>
<dbReference type="AlphaFoldDB" id="A0A7R9LF27"/>
<dbReference type="InterPro" id="IPR036322">
    <property type="entry name" value="WD40_repeat_dom_sf"/>
</dbReference>
<keyword evidence="2" id="KW-0813">Transport</keyword>
<dbReference type="PROSITE" id="PS50219">
    <property type="entry name" value="CNH"/>
    <property type="match status" value="1"/>
</dbReference>
<feature type="non-terminal residue" evidence="6">
    <location>
        <position position="527"/>
    </location>
</feature>
<name>A0A7R9LF27_9ACAR</name>
<gene>
    <name evidence="6" type="ORF">OSB1V03_LOCUS17871</name>
</gene>
<evidence type="ECO:0000313" key="6">
    <source>
        <dbReference type="EMBL" id="CAD7639644.1"/>
    </source>
</evidence>
<dbReference type="SUPFAM" id="SSF50978">
    <property type="entry name" value="WD40 repeat-like"/>
    <property type="match status" value="1"/>
</dbReference>
<dbReference type="Pfam" id="PF00780">
    <property type="entry name" value="CNH"/>
    <property type="match status" value="1"/>
</dbReference>
<protein>
    <recommendedName>
        <fullName evidence="5">CNH domain-containing protein</fullName>
    </recommendedName>
</protein>
<dbReference type="InterPro" id="IPR001180">
    <property type="entry name" value="CNH_dom"/>
</dbReference>
<keyword evidence="3" id="KW-0963">Cytoplasm</keyword>
<evidence type="ECO:0000256" key="4">
    <source>
        <dbReference type="ARBA" id="ARBA00022927"/>
    </source>
</evidence>
<evidence type="ECO:0000256" key="3">
    <source>
        <dbReference type="ARBA" id="ARBA00022490"/>
    </source>
</evidence>
<dbReference type="EMBL" id="OC876923">
    <property type="protein sequence ID" value="CAD7639644.1"/>
    <property type="molecule type" value="Genomic_DNA"/>
</dbReference>
<dbReference type="GO" id="GO:0016020">
    <property type="term" value="C:membrane"/>
    <property type="evidence" value="ECO:0007669"/>
    <property type="project" value="TreeGrafter"/>
</dbReference>
<dbReference type="InterPro" id="IPR032914">
    <property type="entry name" value="Vam6/VPS39/TRAP1"/>
</dbReference>
<dbReference type="PANTHER" id="PTHR12894:SF27">
    <property type="entry name" value="TRANSFORMING GROWTH FACTOR-BETA RECEPTOR-ASSOCIATED PROTEIN 1"/>
    <property type="match status" value="1"/>
</dbReference>
<comment type="subcellular location">
    <subcellularLocation>
        <location evidence="1">Cytoplasm</location>
    </subcellularLocation>
</comment>
<organism evidence="6">
    <name type="scientific">Medioppia subpectinata</name>
    <dbReference type="NCBI Taxonomy" id="1979941"/>
    <lineage>
        <taxon>Eukaryota</taxon>
        <taxon>Metazoa</taxon>
        <taxon>Ecdysozoa</taxon>
        <taxon>Arthropoda</taxon>
        <taxon>Chelicerata</taxon>
        <taxon>Arachnida</taxon>
        <taxon>Acari</taxon>
        <taxon>Acariformes</taxon>
        <taxon>Sarcoptiformes</taxon>
        <taxon>Oribatida</taxon>
        <taxon>Brachypylina</taxon>
        <taxon>Oppioidea</taxon>
        <taxon>Oppiidae</taxon>
        <taxon>Medioppia</taxon>
    </lineage>
</organism>
<feature type="domain" description="CNH" evidence="5">
    <location>
        <begin position="22"/>
        <end position="287"/>
    </location>
</feature>
<dbReference type="Proteomes" id="UP000759131">
    <property type="component" value="Unassembled WGS sequence"/>
</dbReference>
<accession>A0A7R9LF27</accession>
<keyword evidence="7" id="KW-1185">Reference proteome</keyword>
<keyword evidence="4" id="KW-0653">Protein transport</keyword>
<dbReference type="GO" id="GO:0006914">
    <property type="term" value="P:autophagy"/>
    <property type="evidence" value="ECO:0007669"/>
    <property type="project" value="TreeGrafter"/>
</dbReference>
<dbReference type="OrthoDB" id="8169718at2759"/>
<evidence type="ECO:0000256" key="1">
    <source>
        <dbReference type="ARBA" id="ARBA00004496"/>
    </source>
</evidence>
<dbReference type="GO" id="GO:0034058">
    <property type="term" value="P:endosomal vesicle fusion"/>
    <property type="evidence" value="ECO:0007669"/>
    <property type="project" value="TreeGrafter"/>
</dbReference>
<dbReference type="GO" id="GO:0005737">
    <property type="term" value="C:cytoplasm"/>
    <property type="evidence" value="ECO:0007669"/>
    <property type="project" value="UniProtKB-SubCell"/>
</dbReference>
<evidence type="ECO:0000313" key="7">
    <source>
        <dbReference type="Proteomes" id="UP000759131"/>
    </source>
</evidence>
<sequence>MSVKAFELWSVAEKVMIGERVRVKIESIEFRAKSLYLGTNESFVIEMKYNSITKRCEESLRFKYLGLKKPVVAIRVVCILERILCVCDSTLIVLNQNDLEVISYGNKLKNISVLCLNENPNNNNPFSVELCVARRKQLIVYNMTSEKIIAIKEISLPEFVLSLSMDGQYICVGTDSQYLIVDWDSGHIQDVCNCDSHIAVPVCKRITKHEFLISGPSALGLFVKNTGISERPPIQWSSDIVSIAYSHPYILCLTDSLVSIFSVVDQQLKQRISLTGGLYLDNFDGSVLIATTDSVYELRAIPWTKQLQMLLQLKKVKEALDLSHNWREAGLSQQNYNQILLDVKRDSAFIELSLKHFEEAKQLFVDSNADILELLDLYPDCFPSNLRLETRVKYFVNDFQFIIDNKSEDYNEYKVFLLEFLEELLVNRCQQYINRENEINSALICLYIENKDYYQNLLKLLTTSELKADINWVTENLQKSHNYHALAFYYSCNELNSPKALEIWTNLETKAIMDDNYPGLQCFANLL</sequence>
<reference evidence="6" key="1">
    <citation type="submission" date="2020-11" db="EMBL/GenBank/DDBJ databases">
        <authorList>
            <person name="Tran Van P."/>
        </authorList>
    </citation>
    <scope>NUCLEOTIDE SEQUENCE</scope>
</reference>
<dbReference type="EMBL" id="CAJPIZ010022348">
    <property type="protein sequence ID" value="CAG2117918.1"/>
    <property type="molecule type" value="Genomic_DNA"/>
</dbReference>
<evidence type="ECO:0000256" key="2">
    <source>
        <dbReference type="ARBA" id="ARBA00022448"/>
    </source>
</evidence>
<dbReference type="PANTHER" id="PTHR12894">
    <property type="entry name" value="CNH DOMAIN CONTAINING"/>
    <property type="match status" value="1"/>
</dbReference>
<proteinExistence type="predicted"/>
<dbReference type="GO" id="GO:0015031">
    <property type="term" value="P:protein transport"/>
    <property type="evidence" value="ECO:0007669"/>
    <property type="project" value="UniProtKB-KW"/>
</dbReference>